<feature type="transmembrane region" description="Helical" evidence="2">
    <location>
        <begin position="6"/>
        <end position="27"/>
    </location>
</feature>
<feature type="compositionally biased region" description="Basic and acidic residues" evidence="1">
    <location>
        <begin position="401"/>
        <end position="425"/>
    </location>
</feature>
<evidence type="ECO:0008006" key="5">
    <source>
        <dbReference type="Google" id="ProtNLM"/>
    </source>
</evidence>
<dbReference type="PANTHER" id="PTHR48098:SF1">
    <property type="entry name" value="DIACYLGLYCEROL ACYLTRANSFERASE_MYCOLYLTRANSFERASE AG85A"/>
    <property type="match status" value="1"/>
</dbReference>
<dbReference type="SUPFAM" id="SSF53474">
    <property type="entry name" value="alpha/beta-Hydrolases"/>
    <property type="match status" value="1"/>
</dbReference>
<gene>
    <name evidence="3" type="ORF">GCM10010393_55550</name>
</gene>
<sequence>MSLTGTPFLVTAVVLAVVAVLLPLALWSRVRGPAVVRAATRLGMVGFAQLTAIVVVFVAVNNVNGLYDSWGDLLGTSDHVDSAIDLGPDGLGGRSVADLPRVKQTFTPVDDPAMGPGVRKTVLDGGISGVRAEVYVWLPPQYDDPSHRDRKFPVVELLSGFPGSPKSWFVGMRVNQQLEPLMRDGAVEPFILVAPRSHLLGHTDTGCANVPGRINADTWLSFDVRKMVIDNFRAADTADGWALAGFSSGAHCATKLAIAHSDRYRFGVSMSGYNDPAAEPSSLTGKDPGLRHAHNPVNMLRAAPVPPRVTLLLTGDEGDGYQQGVALREASRAPTRIDVQQVHGGHRTSTWVREVPSVFRWLTQRFRAEAAETGRDAGTGPGRGPGTGQDAGPGASAAEAGRGRGEGRDEGRDDGRNHGRGHEQGRGPGADPGAGAGTAVGVSLGEGAGTASGREPLSVDGRP</sequence>
<protein>
    <recommendedName>
        <fullName evidence="5">Esterase</fullName>
    </recommendedName>
</protein>
<dbReference type="EMBL" id="BAAASR010000040">
    <property type="protein sequence ID" value="GAA2515261.1"/>
    <property type="molecule type" value="Genomic_DNA"/>
</dbReference>
<dbReference type="InterPro" id="IPR050583">
    <property type="entry name" value="Mycobacterial_A85_antigen"/>
</dbReference>
<keyword evidence="4" id="KW-1185">Reference proteome</keyword>
<dbReference type="Proteomes" id="UP001499942">
    <property type="component" value="Unassembled WGS sequence"/>
</dbReference>
<name>A0ABP6ADR5_9ACTN</name>
<keyword evidence="2" id="KW-0472">Membrane</keyword>
<organism evidence="3 4">
    <name type="scientific">Streptomyces gobitricini</name>
    <dbReference type="NCBI Taxonomy" id="68211"/>
    <lineage>
        <taxon>Bacteria</taxon>
        <taxon>Bacillati</taxon>
        <taxon>Actinomycetota</taxon>
        <taxon>Actinomycetes</taxon>
        <taxon>Kitasatosporales</taxon>
        <taxon>Streptomycetaceae</taxon>
        <taxon>Streptomyces</taxon>
    </lineage>
</organism>
<proteinExistence type="predicted"/>
<keyword evidence="2" id="KW-1133">Transmembrane helix</keyword>
<dbReference type="Gene3D" id="3.40.50.1820">
    <property type="entry name" value="alpha/beta hydrolase"/>
    <property type="match status" value="1"/>
</dbReference>
<evidence type="ECO:0000313" key="3">
    <source>
        <dbReference type="EMBL" id="GAA2515261.1"/>
    </source>
</evidence>
<dbReference type="Pfam" id="PF00756">
    <property type="entry name" value="Esterase"/>
    <property type="match status" value="1"/>
</dbReference>
<accession>A0ABP6ADR5</accession>
<dbReference type="PANTHER" id="PTHR48098">
    <property type="entry name" value="ENTEROCHELIN ESTERASE-RELATED"/>
    <property type="match status" value="1"/>
</dbReference>
<feature type="compositionally biased region" description="Gly residues" evidence="1">
    <location>
        <begin position="377"/>
        <end position="391"/>
    </location>
</feature>
<reference evidence="4" key="1">
    <citation type="journal article" date="2019" name="Int. J. Syst. Evol. Microbiol.">
        <title>The Global Catalogue of Microorganisms (GCM) 10K type strain sequencing project: providing services to taxonomists for standard genome sequencing and annotation.</title>
        <authorList>
            <consortium name="The Broad Institute Genomics Platform"/>
            <consortium name="The Broad Institute Genome Sequencing Center for Infectious Disease"/>
            <person name="Wu L."/>
            <person name="Ma J."/>
        </authorList>
    </citation>
    <scope>NUCLEOTIDE SEQUENCE [LARGE SCALE GENOMIC DNA]</scope>
    <source>
        <strain evidence="4">JCM 5062</strain>
    </source>
</reference>
<comment type="caution">
    <text evidence="3">The sequence shown here is derived from an EMBL/GenBank/DDBJ whole genome shotgun (WGS) entry which is preliminary data.</text>
</comment>
<evidence type="ECO:0000313" key="4">
    <source>
        <dbReference type="Proteomes" id="UP001499942"/>
    </source>
</evidence>
<dbReference type="InterPro" id="IPR000801">
    <property type="entry name" value="Esterase-like"/>
</dbReference>
<dbReference type="InterPro" id="IPR029058">
    <property type="entry name" value="AB_hydrolase_fold"/>
</dbReference>
<evidence type="ECO:0000256" key="1">
    <source>
        <dbReference type="SAM" id="MobiDB-lite"/>
    </source>
</evidence>
<evidence type="ECO:0000256" key="2">
    <source>
        <dbReference type="SAM" id="Phobius"/>
    </source>
</evidence>
<keyword evidence="2" id="KW-0812">Transmembrane</keyword>
<feature type="transmembrane region" description="Helical" evidence="2">
    <location>
        <begin position="39"/>
        <end position="60"/>
    </location>
</feature>
<dbReference type="RefSeq" id="WP_344366271.1">
    <property type="nucleotide sequence ID" value="NZ_BAAASR010000040.1"/>
</dbReference>
<feature type="compositionally biased region" description="Gly residues" evidence="1">
    <location>
        <begin position="426"/>
        <end position="450"/>
    </location>
</feature>
<feature type="region of interest" description="Disordered" evidence="1">
    <location>
        <begin position="371"/>
        <end position="463"/>
    </location>
</feature>